<comment type="caution">
    <text evidence="1">The sequence shown here is derived from an EMBL/GenBank/DDBJ whole genome shotgun (WGS) entry which is preliminary data.</text>
</comment>
<evidence type="ECO:0000313" key="1">
    <source>
        <dbReference type="EMBL" id="GIY89602.1"/>
    </source>
</evidence>
<sequence>MDLTPQGPKEEIQNEFQCKEDDGESIIEREFQYSVQGPISLFIAKIRLMRPDLATNQLIERIIHNHCINVWGIIPQGPKEEIQDEFQCGLSFFFNGHFLNFYDFKSSRGKEDDEESIIEREFQYSVQGPISLFFMAKIRLMHRDSAIFMTVSE</sequence>
<dbReference type="Proteomes" id="UP001054945">
    <property type="component" value="Unassembled WGS sequence"/>
</dbReference>
<dbReference type="EMBL" id="BPLR01017227">
    <property type="protein sequence ID" value="GIY89602.1"/>
    <property type="molecule type" value="Genomic_DNA"/>
</dbReference>
<reference evidence="1 2" key="1">
    <citation type="submission" date="2021-06" db="EMBL/GenBank/DDBJ databases">
        <title>Caerostris extrusa draft genome.</title>
        <authorList>
            <person name="Kono N."/>
            <person name="Arakawa K."/>
        </authorList>
    </citation>
    <scope>NUCLEOTIDE SEQUENCE [LARGE SCALE GENOMIC DNA]</scope>
</reference>
<name>A0AAV4X370_CAEEX</name>
<organism evidence="1 2">
    <name type="scientific">Caerostris extrusa</name>
    <name type="common">Bark spider</name>
    <name type="synonym">Caerostris bankana</name>
    <dbReference type="NCBI Taxonomy" id="172846"/>
    <lineage>
        <taxon>Eukaryota</taxon>
        <taxon>Metazoa</taxon>
        <taxon>Ecdysozoa</taxon>
        <taxon>Arthropoda</taxon>
        <taxon>Chelicerata</taxon>
        <taxon>Arachnida</taxon>
        <taxon>Araneae</taxon>
        <taxon>Araneomorphae</taxon>
        <taxon>Entelegynae</taxon>
        <taxon>Araneoidea</taxon>
        <taxon>Araneidae</taxon>
        <taxon>Caerostris</taxon>
    </lineage>
</organism>
<dbReference type="AlphaFoldDB" id="A0AAV4X370"/>
<accession>A0AAV4X370</accession>
<protein>
    <submittedName>
        <fullName evidence="1">Uncharacterized protein</fullName>
    </submittedName>
</protein>
<proteinExistence type="predicted"/>
<gene>
    <name evidence="1" type="ORF">CEXT_134411</name>
</gene>
<evidence type="ECO:0000313" key="2">
    <source>
        <dbReference type="Proteomes" id="UP001054945"/>
    </source>
</evidence>
<keyword evidence="2" id="KW-1185">Reference proteome</keyword>